<keyword evidence="1" id="KW-0732">Signal</keyword>
<proteinExistence type="predicted"/>
<reference evidence="3 4" key="1">
    <citation type="journal article" date="2022" name="Res Sq">
        <title>Evolution of multicellular longitudinally dividing oral cavity symbionts (Neisseriaceae).</title>
        <authorList>
            <person name="Nyongesa S."/>
            <person name="Weber P."/>
            <person name="Bernet E."/>
            <person name="Pullido F."/>
            <person name="Nieckarz M."/>
            <person name="Delaby M."/>
            <person name="Nieves C."/>
            <person name="Viehboeck T."/>
            <person name="Krause N."/>
            <person name="Rivera-Millot A."/>
            <person name="Nakamura A."/>
            <person name="Vischer N."/>
            <person name="VanNieuwenhze M."/>
            <person name="Brun Y."/>
            <person name="Cava F."/>
            <person name="Bulgheresi S."/>
            <person name="Veyrier F."/>
        </authorList>
    </citation>
    <scope>NUCLEOTIDE SEQUENCE [LARGE SCALE GENOMIC DNA]</scope>
    <source>
        <strain evidence="3 4">CCUG 63373m</strain>
    </source>
</reference>
<evidence type="ECO:0000256" key="1">
    <source>
        <dbReference type="SAM" id="SignalP"/>
    </source>
</evidence>
<evidence type="ECO:0000259" key="2">
    <source>
        <dbReference type="Pfam" id="PF08750"/>
    </source>
</evidence>
<accession>A0ABY4E108</accession>
<feature type="signal peptide" evidence="1">
    <location>
        <begin position="1"/>
        <end position="18"/>
    </location>
</feature>
<feature type="chain" id="PRO_5047311740" evidence="1">
    <location>
        <begin position="19"/>
        <end position="198"/>
    </location>
</feature>
<dbReference type="Proteomes" id="UP000829817">
    <property type="component" value="Chromosome"/>
</dbReference>
<dbReference type="Pfam" id="PF08750">
    <property type="entry name" value="CNP1"/>
    <property type="match status" value="1"/>
</dbReference>
<sequence length="198" mass="22076">MRRFCLLALVLISTQINAAPRNDKNTLTNTRYVESAAETAAREFKEAELALPAVPATDSGEWFDLYINNTFTKKPKILLDSIAFAPDRTVRYILNTQSARGHDNLSAEGIFCAENSLSLNANSRSTYKIFGYADTVNKRWITPRNAEWKPIGAILNSADPIRGVLYRAFCVDGLPDNDAALQQRVRERSGRYNGKIGS</sequence>
<feature type="domain" description="CNP1-like uncharacterised" evidence="2">
    <location>
        <begin position="40"/>
        <end position="179"/>
    </location>
</feature>
<gene>
    <name evidence="3" type="ORF">LVJ83_04120</name>
</gene>
<protein>
    <submittedName>
        <fullName evidence="3">CNP1-like family protein</fullName>
    </submittedName>
</protein>
<dbReference type="InterPro" id="IPR014861">
    <property type="entry name" value="CNP1-like_dom"/>
</dbReference>
<name>A0ABY4E108_9NEIS</name>
<dbReference type="RefSeq" id="WP_244786583.1">
    <property type="nucleotide sequence ID" value="NZ_CP091508.1"/>
</dbReference>
<evidence type="ECO:0000313" key="4">
    <source>
        <dbReference type="Proteomes" id="UP000829817"/>
    </source>
</evidence>
<keyword evidence="4" id="KW-1185">Reference proteome</keyword>
<dbReference type="EMBL" id="CP091508">
    <property type="protein sequence ID" value="UOO82656.1"/>
    <property type="molecule type" value="Genomic_DNA"/>
</dbReference>
<organism evidence="3 4">
    <name type="scientific">Uruburuella testudinis</name>
    <dbReference type="NCBI Taxonomy" id="1282863"/>
    <lineage>
        <taxon>Bacteria</taxon>
        <taxon>Pseudomonadati</taxon>
        <taxon>Pseudomonadota</taxon>
        <taxon>Betaproteobacteria</taxon>
        <taxon>Neisseriales</taxon>
        <taxon>Neisseriaceae</taxon>
        <taxon>Uruburuella</taxon>
    </lineage>
</organism>
<evidence type="ECO:0000313" key="3">
    <source>
        <dbReference type="EMBL" id="UOO82656.1"/>
    </source>
</evidence>